<keyword evidence="12" id="KW-1185">Reference proteome</keyword>
<evidence type="ECO:0000256" key="7">
    <source>
        <dbReference type="ARBA" id="ARBA00023136"/>
    </source>
</evidence>
<gene>
    <name evidence="11" type="primary">Dper\GL20771</name>
    <name evidence="11" type="ORF">Dper_GL20771</name>
</gene>
<evidence type="ECO:0000313" key="11">
    <source>
        <dbReference type="EMBL" id="EDW31101.1"/>
    </source>
</evidence>
<comment type="caution">
    <text evidence="10">Lacks conserved residue(s) required for the propagation of feature annotation.</text>
</comment>
<comment type="similarity">
    <text evidence="10">Belongs to the insect chemoreceptor superfamily. Heteromeric odorant receptor channel (TC 1.A.69) family.</text>
</comment>
<keyword evidence="6 10" id="KW-1133">Transmembrane helix</keyword>
<keyword evidence="9 10" id="KW-0807">Transducer</keyword>
<dbReference type="STRING" id="7234.B4H3Y6"/>
<dbReference type="PANTHER" id="PTHR21137">
    <property type="entry name" value="ODORANT RECEPTOR"/>
    <property type="match status" value="1"/>
</dbReference>
<organism evidence="12">
    <name type="scientific">Drosophila persimilis</name>
    <name type="common">Fruit fly</name>
    <dbReference type="NCBI Taxonomy" id="7234"/>
    <lineage>
        <taxon>Eukaryota</taxon>
        <taxon>Metazoa</taxon>
        <taxon>Ecdysozoa</taxon>
        <taxon>Arthropoda</taxon>
        <taxon>Hexapoda</taxon>
        <taxon>Insecta</taxon>
        <taxon>Pterygota</taxon>
        <taxon>Neoptera</taxon>
        <taxon>Endopterygota</taxon>
        <taxon>Diptera</taxon>
        <taxon>Brachycera</taxon>
        <taxon>Muscomorpha</taxon>
        <taxon>Ephydroidea</taxon>
        <taxon>Drosophilidae</taxon>
        <taxon>Drosophila</taxon>
        <taxon>Sophophora</taxon>
    </lineage>
</organism>
<dbReference type="GO" id="GO:0005549">
    <property type="term" value="F:odorant binding"/>
    <property type="evidence" value="ECO:0007669"/>
    <property type="project" value="InterPro"/>
</dbReference>
<dbReference type="InterPro" id="IPR004117">
    <property type="entry name" value="7tm6_olfct_rcpt"/>
</dbReference>
<name>B4H3Y6_DROPE</name>
<dbReference type="PANTHER" id="PTHR21137:SF35">
    <property type="entry name" value="ODORANT RECEPTOR 19A-RELATED"/>
    <property type="match status" value="1"/>
</dbReference>
<feature type="transmembrane region" description="Helical" evidence="10">
    <location>
        <begin position="151"/>
        <end position="167"/>
    </location>
</feature>
<dbReference type="PhylomeDB" id="B4H3Y6"/>
<sequence>MYSPEEAAALEKRNYRSIREMIRLSYTVGFNLMRPRRWDVALRIWTVVLSVSSLLSLYGHWQMFRHYVEDMPRIVETVSTALQVLTSVFKMWYFLFAHRRIYELLRQARCHELLQRCELFATIADLPVAQVLRRRVAAIMQRYWGSTRRQLLIYLYSVIALTSNYFINSFARNLYRYLTQPPGSFDIVLPLPALYPGWADKGLAFPYYHIQMYIESCALYICGMCAVSFDGVFIVVCLHGVGLMESLGEMIAGATSPLVPPERRVEYLRGCIYQYQRVASFAEEINDCFRHLTLSQFLLSLFGWGLALFQMSVGLGTSSGITMIRMTMYLTASGYQIVVYCYNGQRFATASEQIAGAFYGCEWYAECREFRQLIRMMLTRTGRSFRLDVSWFLAMSLPTLMSMVRTSGQYFLLLQNVSEKSG</sequence>
<dbReference type="SMR" id="B4H3Y6"/>
<evidence type="ECO:0000313" key="12">
    <source>
        <dbReference type="Proteomes" id="UP000008744"/>
    </source>
</evidence>
<reference evidence="11 12" key="1">
    <citation type="journal article" date="2007" name="Nature">
        <title>Evolution of genes and genomes on the Drosophila phylogeny.</title>
        <authorList>
            <consortium name="Drosophila 12 Genomes Consortium"/>
            <person name="Clark A.G."/>
            <person name="Eisen M.B."/>
            <person name="Smith D.R."/>
            <person name="Bergman C.M."/>
            <person name="Oliver B."/>
            <person name="Markow T.A."/>
            <person name="Kaufman T.C."/>
            <person name="Kellis M."/>
            <person name="Gelbart W."/>
            <person name="Iyer V.N."/>
            <person name="Pollard D.A."/>
            <person name="Sackton T.B."/>
            <person name="Larracuente A.M."/>
            <person name="Singh N.D."/>
            <person name="Abad J.P."/>
            <person name="Abt D.N."/>
            <person name="Adryan B."/>
            <person name="Aguade M."/>
            <person name="Akashi H."/>
            <person name="Anderson W.W."/>
            <person name="Aquadro C.F."/>
            <person name="Ardell D.H."/>
            <person name="Arguello R."/>
            <person name="Artieri C.G."/>
            <person name="Barbash D.A."/>
            <person name="Barker D."/>
            <person name="Barsanti P."/>
            <person name="Batterham P."/>
            <person name="Batzoglou S."/>
            <person name="Begun D."/>
            <person name="Bhutkar A."/>
            <person name="Blanco E."/>
            <person name="Bosak S.A."/>
            <person name="Bradley R.K."/>
            <person name="Brand A.D."/>
            <person name="Brent M.R."/>
            <person name="Brooks A.N."/>
            <person name="Brown R.H."/>
            <person name="Butlin R.K."/>
            <person name="Caggese C."/>
            <person name="Calvi B.R."/>
            <person name="Bernardo de Carvalho A."/>
            <person name="Caspi A."/>
            <person name="Castrezana S."/>
            <person name="Celniker S.E."/>
            <person name="Chang J.L."/>
            <person name="Chapple C."/>
            <person name="Chatterji S."/>
            <person name="Chinwalla A."/>
            <person name="Civetta A."/>
            <person name="Clifton S.W."/>
            <person name="Comeron J.M."/>
            <person name="Costello J.C."/>
            <person name="Coyne J.A."/>
            <person name="Daub J."/>
            <person name="David R.G."/>
            <person name="Delcher A.L."/>
            <person name="Delehaunty K."/>
            <person name="Do C.B."/>
            <person name="Ebling H."/>
            <person name="Edwards K."/>
            <person name="Eickbush T."/>
            <person name="Evans J.D."/>
            <person name="Filipski A."/>
            <person name="Findeiss S."/>
            <person name="Freyhult E."/>
            <person name="Fulton L."/>
            <person name="Fulton R."/>
            <person name="Garcia A.C."/>
            <person name="Gardiner A."/>
            <person name="Garfield D.A."/>
            <person name="Garvin B.E."/>
            <person name="Gibson G."/>
            <person name="Gilbert D."/>
            <person name="Gnerre S."/>
            <person name="Godfrey J."/>
            <person name="Good R."/>
            <person name="Gotea V."/>
            <person name="Gravely B."/>
            <person name="Greenberg A.J."/>
            <person name="Griffiths-Jones S."/>
            <person name="Gross S."/>
            <person name="Guigo R."/>
            <person name="Gustafson E.A."/>
            <person name="Haerty W."/>
            <person name="Hahn M.W."/>
            <person name="Halligan D.L."/>
            <person name="Halpern A.L."/>
            <person name="Halter G.M."/>
            <person name="Han M.V."/>
            <person name="Heger A."/>
            <person name="Hillier L."/>
            <person name="Hinrichs A.S."/>
            <person name="Holmes I."/>
            <person name="Hoskins R.A."/>
            <person name="Hubisz M.J."/>
            <person name="Hultmark D."/>
            <person name="Huntley M.A."/>
            <person name="Jaffe D.B."/>
            <person name="Jagadeeshan S."/>
            <person name="Jeck W.R."/>
            <person name="Johnson J."/>
            <person name="Jones C.D."/>
            <person name="Jordan W.C."/>
            <person name="Karpen G.H."/>
            <person name="Kataoka E."/>
            <person name="Keightley P.D."/>
            <person name="Kheradpour P."/>
            <person name="Kirkness E.F."/>
            <person name="Koerich L.B."/>
            <person name="Kristiansen K."/>
            <person name="Kudrna D."/>
            <person name="Kulathinal R.J."/>
            <person name="Kumar S."/>
            <person name="Kwok R."/>
            <person name="Lander E."/>
            <person name="Langley C.H."/>
            <person name="Lapoint R."/>
            <person name="Lazzaro B.P."/>
            <person name="Lee S.J."/>
            <person name="Levesque L."/>
            <person name="Li R."/>
            <person name="Lin C.F."/>
            <person name="Lin M.F."/>
            <person name="Lindblad-Toh K."/>
            <person name="Llopart A."/>
            <person name="Long M."/>
            <person name="Low L."/>
            <person name="Lozovsky E."/>
            <person name="Lu J."/>
            <person name="Luo M."/>
            <person name="Machado C.A."/>
            <person name="Makalowski W."/>
            <person name="Marzo M."/>
            <person name="Matsuda M."/>
            <person name="Matzkin L."/>
            <person name="McAllister B."/>
            <person name="McBride C.S."/>
            <person name="McKernan B."/>
            <person name="McKernan K."/>
            <person name="Mendez-Lago M."/>
            <person name="Minx P."/>
            <person name="Mollenhauer M.U."/>
            <person name="Montooth K."/>
            <person name="Mount S.M."/>
            <person name="Mu X."/>
            <person name="Myers E."/>
            <person name="Negre B."/>
            <person name="Newfeld S."/>
            <person name="Nielsen R."/>
            <person name="Noor M.A."/>
            <person name="O'Grady P."/>
            <person name="Pachter L."/>
            <person name="Papaceit M."/>
            <person name="Parisi M.J."/>
            <person name="Parisi M."/>
            <person name="Parts L."/>
            <person name="Pedersen J.S."/>
            <person name="Pesole G."/>
            <person name="Phillippy A.M."/>
            <person name="Ponting C.P."/>
            <person name="Pop M."/>
            <person name="Porcelli D."/>
            <person name="Powell J.R."/>
            <person name="Prohaska S."/>
            <person name="Pruitt K."/>
            <person name="Puig M."/>
            <person name="Quesneville H."/>
            <person name="Ram K.R."/>
            <person name="Rand D."/>
            <person name="Rasmussen M.D."/>
            <person name="Reed L.K."/>
            <person name="Reenan R."/>
            <person name="Reily A."/>
            <person name="Remington K.A."/>
            <person name="Rieger T.T."/>
            <person name="Ritchie M.G."/>
            <person name="Robin C."/>
            <person name="Rogers Y.H."/>
            <person name="Rohde C."/>
            <person name="Rozas J."/>
            <person name="Rubenfield M.J."/>
            <person name="Ruiz A."/>
            <person name="Russo S."/>
            <person name="Salzberg S.L."/>
            <person name="Sanchez-Gracia A."/>
            <person name="Saranga D.J."/>
            <person name="Sato H."/>
            <person name="Schaeffer S.W."/>
            <person name="Schatz M.C."/>
            <person name="Schlenke T."/>
            <person name="Schwartz R."/>
            <person name="Segarra C."/>
            <person name="Singh R.S."/>
            <person name="Sirot L."/>
            <person name="Sirota M."/>
            <person name="Sisneros N.B."/>
            <person name="Smith C.D."/>
            <person name="Smith T.F."/>
            <person name="Spieth J."/>
            <person name="Stage D.E."/>
            <person name="Stark A."/>
            <person name="Stephan W."/>
            <person name="Strausberg R.L."/>
            <person name="Strempel S."/>
            <person name="Sturgill D."/>
            <person name="Sutton G."/>
            <person name="Sutton G.G."/>
            <person name="Tao W."/>
            <person name="Teichmann S."/>
            <person name="Tobari Y.N."/>
            <person name="Tomimura Y."/>
            <person name="Tsolas J.M."/>
            <person name="Valente V.L."/>
            <person name="Venter E."/>
            <person name="Venter J.C."/>
            <person name="Vicario S."/>
            <person name="Vieira F.G."/>
            <person name="Vilella A.J."/>
            <person name="Villasante A."/>
            <person name="Walenz B."/>
            <person name="Wang J."/>
            <person name="Wasserman M."/>
            <person name="Watts T."/>
            <person name="Wilson D."/>
            <person name="Wilson R.K."/>
            <person name="Wing R.A."/>
            <person name="Wolfner M.F."/>
            <person name="Wong A."/>
            <person name="Wong G.K."/>
            <person name="Wu C.I."/>
            <person name="Wu G."/>
            <person name="Yamamoto D."/>
            <person name="Yang H.P."/>
            <person name="Yang S.P."/>
            <person name="Yorke J.A."/>
            <person name="Yoshida K."/>
            <person name="Zdobnov E."/>
            <person name="Zhang P."/>
            <person name="Zhang Y."/>
            <person name="Zimin A.V."/>
            <person name="Baldwin J."/>
            <person name="Abdouelleil A."/>
            <person name="Abdulkadir J."/>
            <person name="Abebe A."/>
            <person name="Abera B."/>
            <person name="Abreu J."/>
            <person name="Acer S.C."/>
            <person name="Aftuck L."/>
            <person name="Alexander A."/>
            <person name="An P."/>
            <person name="Anderson E."/>
            <person name="Anderson S."/>
            <person name="Arachi H."/>
            <person name="Azer M."/>
            <person name="Bachantsang P."/>
            <person name="Barry A."/>
            <person name="Bayul T."/>
            <person name="Berlin A."/>
            <person name="Bessette D."/>
            <person name="Bloom T."/>
            <person name="Blye J."/>
            <person name="Boguslavskiy L."/>
            <person name="Bonnet C."/>
            <person name="Boukhgalter B."/>
            <person name="Bourzgui I."/>
            <person name="Brown A."/>
            <person name="Cahill P."/>
            <person name="Channer S."/>
            <person name="Cheshatsang Y."/>
            <person name="Chuda L."/>
            <person name="Citroen M."/>
            <person name="Collymore A."/>
            <person name="Cooke P."/>
            <person name="Costello M."/>
            <person name="D'Aco K."/>
            <person name="Daza R."/>
            <person name="De Haan G."/>
            <person name="DeGray S."/>
            <person name="DeMaso C."/>
            <person name="Dhargay N."/>
            <person name="Dooley K."/>
            <person name="Dooley E."/>
            <person name="Doricent M."/>
            <person name="Dorje P."/>
            <person name="Dorjee K."/>
            <person name="Dupes A."/>
            <person name="Elong R."/>
            <person name="Falk J."/>
            <person name="Farina A."/>
            <person name="Faro S."/>
            <person name="Ferguson D."/>
            <person name="Fisher S."/>
            <person name="Foley C.D."/>
            <person name="Franke A."/>
            <person name="Friedrich D."/>
            <person name="Gadbois L."/>
            <person name="Gearin G."/>
            <person name="Gearin C.R."/>
            <person name="Giannoukos G."/>
            <person name="Goode T."/>
            <person name="Graham J."/>
            <person name="Grandbois E."/>
            <person name="Grewal S."/>
            <person name="Gyaltsen K."/>
            <person name="Hafez N."/>
            <person name="Hagos B."/>
            <person name="Hall J."/>
            <person name="Henson C."/>
            <person name="Hollinger A."/>
            <person name="Honan T."/>
            <person name="Huard M.D."/>
            <person name="Hughes L."/>
            <person name="Hurhula B."/>
            <person name="Husby M.E."/>
            <person name="Kamat A."/>
            <person name="Kanga B."/>
            <person name="Kashin S."/>
            <person name="Khazanovich D."/>
            <person name="Kisner P."/>
            <person name="Lance K."/>
            <person name="Lara M."/>
            <person name="Lee W."/>
            <person name="Lennon N."/>
            <person name="Letendre F."/>
            <person name="LeVine R."/>
            <person name="Lipovsky A."/>
            <person name="Liu X."/>
            <person name="Liu J."/>
            <person name="Liu S."/>
            <person name="Lokyitsang T."/>
            <person name="Lokyitsang Y."/>
            <person name="Lubonja R."/>
            <person name="Lui A."/>
            <person name="MacDonald P."/>
            <person name="Magnisalis V."/>
            <person name="Maru K."/>
            <person name="Matthews C."/>
            <person name="McCusker W."/>
            <person name="McDonough S."/>
            <person name="Mehta T."/>
            <person name="Meldrim J."/>
            <person name="Meneus L."/>
            <person name="Mihai O."/>
            <person name="Mihalev A."/>
            <person name="Mihova T."/>
            <person name="Mittelman R."/>
            <person name="Mlenga V."/>
            <person name="Montmayeur A."/>
            <person name="Mulrain L."/>
            <person name="Navidi A."/>
            <person name="Naylor J."/>
            <person name="Negash T."/>
            <person name="Nguyen T."/>
            <person name="Nguyen N."/>
            <person name="Nicol R."/>
            <person name="Norbu C."/>
            <person name="Norbu N."/>
            <person name="Novod N."/>
            <person name="O'Neill B."/>
            <person name="Osman S."/>
            <person name="Markiewicz E."/>
            <person name="Oyono O.L."/>
            <person name="Patti C."/>
            <person name="Phunkhang P."/>
            <person name="Pierre F."/>
            <person name="Priest M."/>
            <person name="Raghuraman S."/>
            <person name="Rege F."/>
            <person name="Reyes R."/>
            <person name="Rise C."/>
            <person name="Rogov P."/>
            <person name="Ross K."/>
            <person name="Ryan E."/>
            <person name="Settipalli S."/>
            <person name="Shea T."/>
            <person name="Sherpa N."/>
            <person name="Shi L."/>
            <person name="Shih D."/>
            <person name="Sparrow T."/>
            <person name="Spaulding J."/>
            <person name="Stalker J."/>
            <person name="Stange-Thomann N."/>
            <person name="Stavropoulos S."/>
            <person name="Stone C."/>
            <person name="Strader C."/>
            <person name="Tesfaye S."/>
            <person name="Thomson T."/>
            <person name="Thoulutsang Y."/>
            <person name="Thoulutsang D."/>
            <person name="Topham K."/>
            <person name="Topping I."/>
            <person name="Tsamla T."/>
            <person name="Vassiliev H."/>
            <person name="Vo A."/>
            <person name="Wangchuk T."/>
            <person name="Wangdi T."/>
            <person name="Weiand M."/>
            <person name="Wilkinson J."/>
            <person name="Wilson A."/>
            <person name="Yadav S."/>
            <person name="Young G."/>
            <person name="Yu Q."/>
            <person name="Zembek L."/>
            <person name="Zhong D."/>
            <person name="Zimmer A."/>
            <person name="Zwirko Z."/>
            <person name="Jaffe D.B."/>
            <person name="Alvarez P."/>
            <person name="Brockman W."/>
            <person name="Butler J."/>
            <person name="Chin C."/>
            <person name="Gnerre S."/>
            <person name="Grabherr M."/>
            <person name="Kleber M."/>
            <person name="Mauceli E."/>
            <person name="MacCallum I."/>
        </authorList>
    </citation>
    <scope>NUCLEOTIDE SEQUENCE [LARGE SCALE GENOMIC DNA]</scope>
    <source>
        <strain evidence="12">MSH-3 / Tucson 14011-0111.49</strain>
    </source>
</reference>
<evidence type="ECO:0000256" key="10">
    <source>
        <dbReference type="RuleBase" id="RU351113"/>
    </source>
</evidence>
<feature type="transmembrane region" description="Helical" evidence="10">
    <location>
        <begin position="78"/>
        <end position="96"/>
    </location>
</feature>
<dbReference type="OMA" id="FRLDVSW"/>
<dbReference type="GO" id="GO:0005886">
    <property type="term" value="C:plasma membrane"/>
    <property type="evidence" value="ECO:0007669"/>
    <property type="project" value="UniProtKB-SubCell"/>
</dbReference>
<dbReference type="OrthoDB" id="6617147at2759"/>
<keyword evidence="8 10" id="KW-0675">Receptor</keyword>
<dbReference type="HOGENOM" id="CLU_650953_0_0_1"/>
<feature type="transmembrane region" description="Helical" evidence="10">
    <location>
        <begin position="40"/>
        <end position="58"/>
    </location>
</feature>
<dbReference type="Pfam" id="PF02949">
    <property type="entry name" value="7tm_6"/>
    <property type="match status" value="1"/>
</dbReference>
<evidence type="ECO:0000256" key="3">
    <source>
        <dbReference type="ARBA" id="ARBA00022606"/>
    </source>
</evidence>
<accession>B4H3Y6</accession>
<dbReference type="AlphaFoldDB" id="B4H3Y6"/>
<protein>
    <recommendedName>
        <fullName evidence="10">Odorant receptor</fullName>
    </recommendedName>
</protein>
<evidence type="ECO:0000256" key="8">
    <source>
        <dbReference type="ARBA" id="ARBA00023170"/>
    </source>
</evidence>
<keyword evidence="3 10" id="KW-0716">Sensory transduction</keyword>
<dbReference type="EMBL" id="CH479208">
    <property type="protein sequence ID" value="EDW31101.1"/>
    <property type="molecule type" value="Genomic_DNA"/>
</dbReference>
<feature type="transmembrane region" description="Helical" evidence="10">
    <location>
        <begin position="217"/>
        <end position="241"/>
    </location>
</feature>
<keyword evidence="2" id="KW-1003">Cell membrane</keyword>
<comment type="subcellular location">
    <subcellularLocation>
        <location evidence="1 10">Cell membrane</location>
        <topology evidence="1 10">Multi-pass membrane protein</topology>
    </subcellularLocation>
</comment>
<keyword evidence="4 10" id="KW-0812">Transmembrane</keyword>
<dbReference type="Proteomes" id="UP000008744">
    <property type="component" value="Unassembled WGS sequence"/>
</dbReference>
<evidence type="ECO:0000256" key="2">
    <source>
        <dbReference type="ARBA" id="ARBA00022475"/>
    </source>
</evidence>
<proteinExistence type="inferred from homology"/>
<evidence type="ECO:0000256" key="4">
    <source>
        <dbReference type="ARBA" id="ARBA00022692"/>
    </source>
</evidence>
<feature type="transmembrane region" description="Helical" evidence="10">
    <location>
        <begin position="187"/>
        <end position="205"/>
    </location>
</feature>
<evidence type="ECO:0000256" key="6">
    <source>
        <dbReference type="ARBA" id="ARBA00022989"/>
    </source>
</evidence>
<dbReference type="GO" id="GO:0007165">
    <property type="term" value="P:signal transduction"/>
    <property type="evidence" value="ECO:0007669"/>
    <property type="project" value="UniProtKB-KW"/>
</dbReference>
<evidence type="ECO:0000256" key="1">
    <source>
        <dbReference type="ARBA" id="ARBA00004651"/>
    </source>
</evidence>
<dbReference type="eggNOG" id="ENOG502SWA1">
    <property type="taxonomic scope" value="Eukaryota"/>
</dbReference>
<evidence type="ECO:0000256" key="5">
    <source>
        <dbReference type="ARBA" id="ARBA00022725"/>
    </source>
</evidence>
<keyword evidence="5 10" id="KW-0552">Olfaction</keyword>
<feature type="transmembrane region" description="Helical" evidence="10">
    <location>
        <begin position="301"/>
        <end position="324"/>
    </location>
</feature>
<evidence type="ECO:0000256" key="9">
    <source>
        <dbReference type="ARBA" id="ARBA00023224"/>
    </source>
</evidence>
<keyword evidence="7 10" id="KW-0472">Membrane</keyword>
<dbReference type="GO" id="GO:0004984">
    <property type="term" value="F:olfactory receptor activity"/>
    <property type="evidence" value="ECO:0007669"/>
    <property type="project" value="InterPro"/>
</dbReference>